<keyword evidence="4" id="KW-1185">Reference proteome</keyword>
<feature type="domain" description="Retroviral polymerase SH3-like" evidence="2">
    <location>
        <begin position="29"/>
        <end position="84"/>
    </location>
</feature>
<evidence type="ECO:0000313" key="4">
    <source>
        <dbReference type="Proteomes" id="UP000326396"/>
    </source>
</evidence>
<protein>
    <recommendedName>
        <fullName evidence="2">Retroviral polymerase SH3-like domain-containing protein</fullName>
    </recommendedName>
</protein>
<gene>
    <name evidence="3" type="ORF">E3N88_25509</name>
</gene>
<organism evidence="3 4">
    <name type="scientific">Mikania micrantha</name>
    <name type="common">bitter vine</name>
    <dbReference type="NCBI Taxonomy" id="192012"/>
    <lineage>
        <taxon>Eukaryota</taxon>
        <taxon>Viridiplantae</taxon>
        <taxon>Streptophyta</taxon>
        <taxon>Embryophyta</taxon>
        <taxon>Tracheophyta</taxon>
        <taxon>Spermatophyta</taxon>
        <taxon>Magnoliopsida</taxon>
        <taxon>eudicotyledons</taxon>
        <taxon>Gunneridae</taxon>
        <taxon>Pentapetalae</taxon>
        <taxon>asterids</taxon>
        <taxon>campanulids</taxon>
        <taxon>Asterales</taxon>
        <taxon>Asteraceae</taxon>
        <taxon>Asteroideae</taxon>
        <taxon>Heliantheae alliance</taxon>
        <taxon>Eupatorieae</taxon>
        <taxon>Mikania</taxon>
    </lineage>
</organism>
<feature type="region of interest" description="Disordered" evidence="1">
    <location>
        <begin position="153"/>
        <end position="189"/>
    </location>
</feature>
<dbReference type="AlphaFoldDB" id="A0A5N6N7R0"/>
<dbReference type="Pfam" id="PF25597">
    <property type="entry name" value="SH3_retrovirus"/>
    <property type="match status" value="1"/>
</dbReference>
<name>A0A5N6N7R0_9ASTR</name>
<accession>A0A5N6N7R0</accession>
<dbReference type="OrthoDB" id="1751476at2759"/>
<comment type="caution">
    <text evidence="3">The sequence shown here is derived from an EMBL/GenBank/DDBJ whole genome shotgun (WGS) entry which is preliminary data.</text>
</comment>
<dbReference type="Proteomes" id="UP000326396">
    <property type="component" value="Linkage Group LG3"/>
</dbReference>
<reference evidence="3 4" key="1">
    <citation type="submission" date="2019-05" db="EMBL/GenBank/DDBJ databases">
        <title>Mikania micrantha, genome provides insights into the molecular mechanism of rapid growth.</title>
        <authorList>
            <person name="Liu B."/>
        </authorList>
    </citation>
    <scope>NUCLEOTIDE SEQUENCE [LARGE SCALE GENOMIC DNA]</scope>
    <source>
        <strain evidence="3">NLD-2019</strain>
        <tissue evidence="3">Leaf</tissue>
    </source>
</reference>
<feature type="compositionally biased region" description="Polar residues" evidence="1">
    <location>
        <begin position="178"/>
        <end position="189"/>
    </location>
</feature>
<evidence type="ECO:0000259" key="2">
    <source>
        <dbReference type="Pfam" id="PF25597"/>
    </source>
</evidence>
<evidence type="ECO:0000313" key="3">
    <source>
        <dbReference type="EMBL" id="KAD4385341.1"/>
    </source>
</evidence>
<proteinExistence type="predicted"/>
<dbReference type="InterPro" id="IPR057670">
    <property type="entry name" value="SH3_retrovirus"/>
</dbReference>
<dbReference type="EMBL" id="SZYD01000013">
    <property type="protein sequence ID" value="KAD4385341.1"/>
    <property type="molecule type" value="Genomic_DNA"/>
</dbReference>
<feature type="compositionally biased region" description="Polar residues" evidence="1">
    <location>
        <begin position="153"/>
        <end position="166"/>
    </location>
</feature>
<evidence type="ECO:0000256" key="1">
    <source>
        <dbReference type="SAM" id="MobiDB-lite"/>
    </source>
</evidence>
<sequence>MGKGIHSKTAYEVLYKIKPLISFFRVFGCPCFILNTNDSLSKFAAKVDCGYFVGYSQTSKAYRAFNLRKNIVEETIDVKFNEFSSAFFSAIPEDMFDLDNLTYLPPVSSLPTTSESCQTSEDLSSIDDFSGSPLPFHITPHLRNISNHVEQVSTSSTPIVKHTSSPPMREPSSLPAASPSQTENLPLSNATSTSNCLEIIPYDKNHPLEQILGDLNKCVQTRSHIASFCLRVVFLSQIESSKYQEDLKDINWVEAMQEALQKKCHIVAQTLSGI</sequence>